<dbReference type="PROSITE" id="PS50837">
    <property type="entry name" value="NACHT"/>
    <property type="match status" value="1"/>
</dbReference>
<proteinExistence type="predicted"/>
<dbReference type="Pfam" id="PF00400">
    <property type="entry name" value="WD40"/>
    <property type="match status" value="12"/>
</dbReference>
<dbReference type="InterPro" id="IPR019775">
    <property type="entry name" value="WD40_repeat_CS"/>
</dbReference>
<dbReference type="CDD" id="cd00200">
    <property type="entry name" value="WD40"/>
    <property type="match status" value="2"/>
</dbReference>
<comment type="caution">
    <text evidence="5">The sequence shown here is derived from an EMBL/GenBank/DDBJ whole genome shotgun (WGS) entry which is preliminary data.</text>
</comment>
<dbReference type="OrthoDB" id="163438at2759"/>
<keyword evidence="1 3" id="KW-0853">WD repeat</keyword>
<dbReference type="PROSITE" id="PS50082">
    <property type="entry name" value="WD_REPEATS_2"/>
    <property type="match status" value="12"/>
</dbReference>
<feature type="repeat" description="WD" evidence="3">
    <location>
        <begin position="842"/>
        <end position="883"/>
    </location>
</feature>
<keyword evidence="6" id="KW-1185">Reference proteome</keyword>
<evidence type="ECO:0000313" key="5">
    <source>
        <dbReference type="EMBL" id="KAF9056729.1"/>
    </source>
</evidence>
<feature type="repeat" description="WD" evidence="3">
    <location>
        <begin position="1421"/>
        <end position="1462"/>
    </location>
</feature>
<feature type="repeat" description="WD" evidence="3">
    <location>
        <begin position="1101"/>
        <end position="1133"/>
    </location>
</feature>
<feature type="repeat" description="WD" evidence="3">
    <location>
        <begin position="973"/>
        <end position="1014"/>
    </location>
</feature>
<evidence type="ECO:0000313" key="6">
    <source>
        <dbReference type="Proteomes" id="UP000772434"/>
    </source>
</evidence>
<dbReference type="PRINTS" id="PR00320">
    <property type="entry name" value="GPROTEINBRPT"/>
</dbReference>
<feature type="repeat" description="WD" evidence="3">
    <location>
        <begin position="1067"/>
        <end position="1099"/>
    </location>
</feature>
<keyword evidence="2" id="KW-0677">Repeat</keyword>
<name>A0A9P5TW53_9AGAR</name>
<dbReference type="SUPFAM" id="SSF52540">
    <property type="entry name" value="P-loop containing nucleoside triphosphate hydrolases"/>
    <property type="match status" value="1"/>
</dbReference>
<dbReference type="Gene3D" id="3.40.50.300">
    <property type="entry name" value="P-loop containing nucleotide triphosphate hydrolases"/>
    <property type="match status" value="1"/>
</dbReference>
<feature type="repeat" description="WD" evidence="3">
    <location>
        <begin position="1250"/>
        <end position="1291"/>
    </location>
</feature>
<dbReference type="PANTHER" id="PTHR19848:SF8">
    <property type="entry name" value="F-BOX AND WD REPEAT DOMAIN CONTAINING 7"/>
    <property type="match status" value="1"/>
</dbReference>
<dbReference type="Gene3D" id="2.130.10.10">
    <property type="entry name" value="YVTN repeat-like/Quinoprotein amine dehydrogenase"/>
    <property type="match status" value="6"/>
</dbReference>
<feature type="repeat" description="WD" evidence="3">
    <location>
        <begin position="1378"/>
        <end position="1419"/>
    </location>
</feature>
<feature type="repeat" description="WD" evidence="3">
    <location>
        <begin position="1207"/>
        <end position="1248"/>
    </location>
</feature>
<evidence type="ECO:0000259" key="4">
    <source>
        <dbReference type="PROSITE" id="PS50837"/>
    </source>
</evidence>
<feature type="repeat" description="WD" evidence="3">
    <location>
        <begin position="885"/>
        <end position="926"/>
    </location>
</feature>
<dbReference type="InterPro" id="IPR020472">
    <property type="entry name" value="WD40_PAC1"/>
</dbReference>
<dbReference type="InterPro" id="IPR027417">
    <property type="entry name" value="P-loop_NTPase"/>
</dbReference>
<feature type="repeat" description="WD" evidence="3">
    <location>
        <begin position="1016"/>
        <end position="1056"/>
    </location>
</feature>
<dbReference type="PROSITE" id="PS00678">
    <property type="entry name" value="WD_REPEATS_1"/>
    <property type="match status" value="4"/>
</dbReference>
<dbReference type="SUPFAM" id="SSF50978">
    <property type="entry name" value="WD40 repeat-like"/>
    <property type="match status" value="2"/>
</dbReference>
<dbReference type="InterPro" id="IPR056884">
    <property type="entry name" value="NPHP3-like_N"/>
</dbReference>
<reference evidence="5" key="1">
    <citation type="submission" date="2020-11" db="EMBL/GenBank/DDBJ databases">
        <authorList>
            <consortium name="DOE Joint Genome Institute"/>
            <person name="Ahrendt S."/>
            <person name="Riley R."/>
            <person name="Andreopoulos W."/>
            <person name="Labutti K."/>
            <person name="Pangilinan J."/>
            <person name="Ruiz-Duenas F.J."/>
            <person name="Barrasa J.M."/>
            <person name="Sanchez-Garcia M."/>
            <person name="Camarero S."/>
            <person name="Miyauchi S."/>
            <person name="Serrano A."/>
            <person name="Linde D."/>
            <person name="Babiker R."/>
            <person name="Drula E."/>
            <person name="Ayuso-Fernandez I."/>
            <person name="Pacheco R."/>
            <person name="Padilla G."/>
            <person name="Ferreira P."/>
            <person name="Barriuso J."/>
            <person name="Kellner H."/>
            <person name="Castanera R."/>
            <person name="Alfaro M."/>
            <person name="Ramirez L."/>
            <person name="Pisabarro A.G."/>
            <person name="Kuo A."/>
            <person name="Tritt A."/>
            <person name="Lipzen A."/>
            <person name="He G."/>
            <person name="Yan M."/>
            <person name="Ng V."/>
            <person name="Cullen D."/>
            <person name="Martin F."/>
            <person name="Rosso M.-N."/>
            <person name="Henrissat B."/>
            <person name="Hibbett D."/>
            <person name="Martinez A.T."/>
            <person name="Grigoriev I.V."/>
        </authorList>
    </citation>
    <scope>NUCLEOTIDE SEQUENCE</scope>
    <source>
        <strain evidence="5">AH 40177</strain>
    </source>
</reference>
<feature type="repeat" description="WD" evidence="3">
    <location>
        <begin position="1164"/>
        <end position="1196"/>
    </location>
</feature>
<protein>
    <submittedName>
        <fullName evidence="5">WD40-repeat-containing domain protein</fullName>
    </submittedName>
</protein>
<dbReference type="Pfam" id="PF24883">
    <property type="entry name" value="NPHP3_N"/>
    <property type="match status" value="1"/>
</dbReference>
<accession>A0A9P5TW53</accession>
<dbReference type="InterPro" id="IPR007111">
    <property type="entry name" value="NACHT_NTPase"/>
</dbReference>
<sequence>MSAKKKMEIGQLLETDEGQKDFSIMLNPVEGNHATDTPRPTLIVRLTSIDNLQAATVALANTTRDTETLQSTRTSSTIQNIVHTGVNNVDLLSNLETVLTKLRIIHPYFNVAWNILDSVYKAVEKQKETDEDVCRLVQTMAEVYTFAKDIKSASEKITRLETTVYALVKQTGECALFIREYTGHGFGVRLLKNVLSEDSDKIKGFINAFQKFGECLDRETALEALYVSTKGLAMVEETAKIVEKTVQTQKLNSLEPVKMNASLRPECLPGTREEIRGLITNWLITPPDDSNPGNILWLSGVAGAGKSTIATSISQYFRELGRLGAFLFFTRNKSDPADVIRTIAFHLGRSNIYVASAICTAIDSDHALIDSPIHTQFQKLLLEPLTAVHNHIHGPIVVVLDALDECGNAESRRSLVSLISNEFPKLPAAVRFFITSRPDSDIASKFENQTRIAKHLLDITMPSSLVDIRIYLEIEMREIQEQQKLGSTWPGESKMEALTKHSSGLFIWASTATKYLLQSYDLDQALEGLLDKGLTTLDDLYAGALEVAGPWNDPTFVREAQAALSVVILGKTPVSVAIIDALLVPKHSSSRIFGRLGCVLQLVPGQHVKILHASFSDYLTDHGRSGDKPWFIDPSILEPQIAQGCLHILKKELQFNICGFEDSHIYTTKVPGLSERITAHISPQLFYSSLYWASHLAVIGSATHSATPGLPAIGSAPLLLLDALLVDLKDLMYIKFLFWLEVLCVQQKVGVAIDALEAVANLAKKHWHEEELADFATDAVKFVLRFAPVISHSVPHIYLSALPFAPSESKVKKRYSFLLVSSKTVGIQSSVSGQWPRLQATIEGHSGSVWSVAFSPDGNHIASGCADKTLRVWDARTGDLLVGPFNGHTGQVKCIAFSCDGDKIVSGSYDKTLRVWDTLTGKMIGVPLTGHTDKVNFVRFSPNGKQIASASLDKTIRIWNWGEHIKGNAAALVINHAAAMHNVAFSPNRDQVVSGSADGWVQVWDTQTGKLVTGPLKGHTQYIRSVTFSPDGKHILSLSHETTRIWDACTGTEIITIPTPMGTDAYSATFTPNGKQIVVGYADTFLCIWDVQTGALVSAPIDGHSGAVLSVSVSPDGMRIASGSADKTIRVWDAYQELSAALKVDAQYIGANDQEIAQMHHPRYTGHTNTVHCVAFSPKGDQIASGSWDNTVCVWDSCTGTILTGPLHGHKDRVYCISFSPNEEQIVSGSKDTTIRVWNVQNGTMVAGPLEGHSQQVWCIAFSPQGDRIVSGSDDKTICVWDVAASSLLIRLYNAHSTVVSSIAFSSDGGHIRSASISGIARVSDAQTGALVEGPFKFQVPDQIYRIRFSPNGQLIGASGKDGVVHLFNLGSSDHKQLEGHTDEGRAIAFSRDGKWLASGSLDTTVRVWDPETSSLAAGPFTGHRDAVFSVDFSPDHRRVVSGSRDTSIRVFETTPDDTLKKALGEGSLGQDGWLLNSRAQPILWVPPWLHHGLYFPQNSLVIHRNGTTKLDFTQFVEGTAWQECVDLRLHSN</sequence>
<dbReference type="InterPro" id="IPR001680">
    <property type="entry name" value="WD40_rpt"/>
</dbReference>
<evidence type="ECO:0000256" key="3">
    <source>
        <dbReference type="PROSITE-ProRule" id="PRU00221"/>
    </source>
</evidence>
<evidence type="ECO:0000256" key="1">
    <source>
        <dbReference type="ARBA" id="ARBA00022574"/>
    </source>
</evidence>
<organism evidence="5 6">
    <name type="scientific">Rhodocollybia butyracea</name>
    <dbReference type="NCBI Taxonomy" id="206335"/>
    <lineage>
        <taxon>Eukaryota</taxon>
        <taxon>Fungi</taxon>
        <taxon>Dikarya</taxon>
        <taxon>Basidiomycota</taxon>
        <taxon>Agaricomycotina</taxon>
        <taxon>Agaricomycetes</taxon>
        <taxon>Agaricomycetidae</taxon>
        <taxon>Agaricales</taxon>
        <taxon>Marasmiineae</taxon>
        <taxon>Omphalotaceae</taxon>
        <taxon>Rhodocollybia</taxon>
    </lineage>
</organism>
<gene>
    <name evidence="5" type="ORF">BDP27DRAFT_1433627</name>
</gene>
<dbReference type="PROSITE" id="PS50294">
    <property type="entry name" value="WD_REPEATS_REGION"/>
    <property type="match status" value="10"/>
</dbReference>
<dbReference type="InterPro" id="IPR015943">
    <property type="entry name" value="WD40/YVTN_repeat-like_dom_sf"/>
</dbReference>
<feature type="domain" description="NACHT" evidence="4">
    <location>
        <begin position="294"/>
        <end position="440"/>
    </location>
</feature>
<dbReference type="PANTHER" id="PTHR19848">
    <property type="entry name" value="WD40 REPEAT PROTEIN"/>
    <property type="match status" value="1"/>
</dbReference>
<dbReference type="Proteomes" id="UP000772434">
    <property type="component" value="Unassembled WGS sequence"/>
</dbReference>
<dbReference type="EMBL" id="JADNRY010000437">
    <property type="protein sequence ID" value="KAF9056729.1"/>
    <property type="molecule type" value="Genomic_DNA"/>
</dbReference>
<feature type="repeat" description="WD" evidence="3">
    <location>
        <begin position="928"/>
        <end position="960"/>
    </location>
</feature>
<evidence type="ECO:0000256" key="2">
    <source>
        <dbReference type="ARBA" id="ARBA00022737"/>
    </source>
</evidence>
<dbReference type="InterPro" id="IPR036322">
    <property type="entry name" value="WD40_repeat_dom_sf"/>
</dbReference>
<dbReference type="SMART" id="SM00320">
    <property type="entry name" value="WD40"/>
    <property type="match status" value="14"/>
</dbReference>